<sequence>MAAHMTSAGPSYTCPASPAAPLTCGPTCPVLCRTVHRNIPTTHQAPRLHEAGFPPHEVFGDLLEAWMVPLLSPVLAAWAVSPSPSKAVPGSTRHTCTGVRSRPVPRPSEPGLLWAIPAPRPAPCLGSRPAAVLAAGWQFFN</sequence>
<proteinExistence type="predicted"/>
<evidence type="ECO:0000313" key="1">
    <source>
        <dbReference type="EMBL" id="KAF6088327.1"/>
    </source>
</evidence>
<dbReference type="AlphaFoldDB" id="A0A834DSH5"/>
<dbReference type="Proteomes" id="UP000664940">
    <property type="component" value="Unassembled WGS sequence"/>
</dbReference>
<evidence type="ECO:0000313" key="2">
    <source>
        <dbReference type="Proteomes" id="UP000664940"/>
    </source>
</evidence>
<organism evidence="1 2">
    <name type="scientific">Phyllostomus discolor</name>
    <name type="common">pale spear-nosed bat</name>
    <dbReference type="NCBI Taxonomy" id="89673"/>
    <lineage>
        <taxon>Eukaryota</taxon>
        <taxon>Metazoa</taxon>
        <taxon>Chordata</taxon>
        <taxon>Craniata</taxon>
        <taxon>Vertebrata</taxon>
        <taxon>Euteleostomi</taxon>
        <taxon>Mammalia</taxon>
        <taxon>Eutheria</taxon>
        <taxon>Laurasiatheria</taxon>
        <taxon>Chiroptera</taxon>
        <taxon>Yangochiroptera</taxon>
        <taxon>Phyllostomidae</taxon>
        <taxon>Phyllostominae</taxon>
        <taxon>Phyllostomus</taxon>
    </lineage>
</organism>
<name>A0A834DSH5_9CHIR</name>
<accession>A0A834DSH5</accession>
<reference evidence="1 2" key="1">
    <citation type="journal article" date="2020" name="Nature">
        <title>Six reference-quality genomes reveal evolution of bat adaptations.</title>
        <authorList>
            <person name="Jebb D."/>
            <person name="Huang Z."/>
            <person name="Pippel M."/>
            <person name="Hughes G.M."/>
            <person name="Lavrichenko K."/>
            <person name="Devanna P."/>
            <person name="Winkler S."/>
            <person name="Jermiin L.S."/>
            <person name="Skirmuntt E.C."/>
            <person name="Katzourakis A."/>
            <person name="Burkitt-Gray L."/>
            <person name="Ray D.A."/>
            <person name="Sullivan K.A.M."/>
            <person name="Roscito J.G."/>
            <person name="Kirilenko B.M."/>
            <person name="Davalos L.M."/>
            <person name="Corthals A.P."/>
            <person name="Power M.L."/>
            <person name="Jones G."/>
            <person name="Ransome R.D."/>
            <person name="Dechmann D.K.N."/>
            <person name="Locatelli A.G."/>
            <person name="Puechmaille S.J."/>
            <person name="Fedrigo O."/>
            <person name="Jarvis E.D."/>
            <person name="Hiller M."/>
            <person name="Vernes S.C."/>
            <person name="Myers E.W."/>
            <person name="Teeling E.C."/>
        </authorList>
    </citation>
    <scope>NUCLEOTIDE SEQUENCE [LARGE SCALE GENOMIC DNA]</scope>
    <source>
        <strain evidence="1">Bat1K_MPI-CBG_1</strain>
    </source>
</reference>
<protein>
    <submittedName>
        <fullName evidence="1">Uncharacterized protein</fullName>
    </submittedName>
</protein>
<comment type="caution">
    <text evidence="1">The sequence shown here is derived from an EMBL/GenBank/DDBJ whole genome shotgun (WGS) entry which is preliminary data.</text>
</comment>
<dbReference type="EMBL" id="JABVXQ010000010">
    <property type="protein sequence ID" value="KAF6088327.1"/>
    <property type="molecule type" value="Genomic_DNA"/>
</dbReference>
<gene>
    <name evidence="1" type="ORF">HJG60_008179</name>
</gene>